<dbReference type="GO" id="GO:0017004">
    <property type="term" value="P:cytochrome complex assembly"/>
    <property type="evidence" value="ECO:0007669"/>
    <property type="project" value="UniProtKB-KW"/>
</dbReference>
<evidence type="ECO:0000256" key="3">
    <source>
        <dbReference type="ARBA" id="ARBA00022968"/>
    </source>
</evidence>
<evidence type="ECO:0000256" key="2">
    <source>
        <dbReference type="ARBA" id="ARBA00022748"/>
    </source>
</evidence>
<feature type="domain" description="Thioredoxin" evidence="6">
    <location>
        <begin position="49"/>
        <end position="192"/>
    </location>
</feature>
<organism evidence="7 8">
    <name type="scientific">Streptomyces angustmyceticus</name>
    <dbReference type="NCBI Taxonomy" id="285578"/>
    <lineage>
        <taxon>Bacteria</taxon>
        <taxon>Bacillati</taxon>
        <taxon>Actinomycetota</taxon>
        <taxon>Actinomycetes</taxon>
        <taxon>Kitasatosporales</taxon>
        <taxon>Streptomycetaceae</taxon>
        <taxon>Streptomyces</taxon>
    </lineage>
</organism>
<dbReference type="Proteomes" id="UP000325598">
    <property type="component" value="Unassembled WGS sequence"/>
</dbReference>
<dbReference type="PROSITE" id="PS51352">
    <property type="entry name" value="THIOREDOXIN_2"/>
    <property type="match status" value="1"/>
</dbReference>
<dbReference type="InterPro" id="IPR013740">
    <property type="entry name" value="Redoxin"/>
</dbReference>
<comment type="subcellular location">
    <subcellularLocation>
        <location evidence="1">Cell envelope</location>
    </subcellularLocation>
</comment>
<reference evidence="7 8" key="1">
    <citation type="submission" date="2019-10" db="EMBL/GenBank/DDBJ databases">
        <title>Whole genome shotgun sequence of Streptomyces angustmyceticus NBRC 3934.</title>
        <authorList>
            <person name="Hosoyama A."/>
            <person name="Ichikawa N."/>
            <person name="Kimura A."/>
            <person name="Kitahashi Y."/>
            <person name="Komaki H."/>
            <person name="Uohara A."/>
        </authorList>
    </citation>
    <scope>NUCLEOTIDE SEQUENCE [LARGE SCALE GENOMIC DNA]</scope>
    <source>
        <strain evidence="7 8">NBRC 3934</strain>
    </source>
</reference>
<dbReference type="CDD" id="cd02966">
    <property type="entry name" value="TlpA_like_family"/>
    <property type="match status" value="1"/>
</dbReference>
<keyword evidence="3" id="KW-0735">Signal-anchor</keyword>
<evidence type="ECO:0000256" key="1">
    <source>
        <dbReference type="ARBA" id="ARBA00004196"/>
    </source>
</evidence>
<dbReference type="GeneID" id="96751343"/>
<dbReference type="AlphaFoldDB" id="A0A5J4LI09"/>
<keyword evidence="5" id="KW-0676">Redox-active center</keyword>
<dbReference type="RefSeq" id="WP_158101194.1">
    <property type="nucleotide sequence ID" value="NZ_BLAG01000012.1"/>
</dbReference>
<protein>
    <recommendedName>
        <fullName evidence="6">Thioredoxin domain-containing protein</fullName>
    </recommendedName>
</protein>
<keyword evidence="3" id="KW-0812">Transmembrane</keyword>
<evidence type="ECO:0000313" key="8">
    <source>
        <dbReference type="Proteomes" id="UP000325598"/>
    </source>
</evidence>
<gene>
    <name evidence="7" type="ORF">San01_46110</name>
</gene>
<dbReference type="GO" id="GO:0030313">
    <property type="term" value="C:cell envelope"/>
    <property type="evidence" value="ECO:0007669"/>
    <property type="project" value="UniProtKB-SubCell"/>
</dbReference>
<dbReference type="PANTHER" id="PTHR42852">
    <property type="entry name" value="THIOL:DISULFIDE INTERCHANGE PROTEIN DSBE"/>
    <property type="match status" value="1"/>
</dbReference>
<dbReference type="EMBL" id="BLAG01000012">
    <property type="protein sequence ID" value="GES32124.1"/>
    <property type="molecule type" value="Genomic_DNA"/>
</dbReference>
<dbReference type="GO" id="GO:0016491">
    <property type="term" value="F:oxidoreductase activity"/>
    <property type="evidence" value="ECO:0007669"/>
    <property type="project" value="InterPro"/>
</dbReference>
<keyword evidence="2" id="KW-0201">Cytochrome c-type biogenesis</keyword>
<evidence type="ECO:0000256" key="5">
    <source>
        <dbReference type="ARBA" id="ARBA00023284"/>
    </source>
</evidence>
<evidence type="ECO:0000313" key="7">
    <source>
        <dbReference type="EMBL" id="GES32124.1"/>
    </source>
</evidence>
<comment type="caution">
    <text evidence="7">The sequence shown here is derived from an EMBL/GenBank/DDBJ whole genome shotgun (WGS) entry which is preliminary data.</text>
</comment>
<accession>A0A5J4LI09</accession>
<dbReference type="InterPro" id="IPR050553">
    <property type="entry name" value="Thioredoxin_ResA/DsbE_sf"/>
</dbReference>
<evidence type="ECO:0000259" key="6">
    <source>
        <dbReference type="PROSITE" id="PS51352"/>
    </source>
</evidence>
<name>A0A5J4LI09_9ACTN</name>
<proteinExistence type="predicted"/>
<dbReference type="InterPro" id="IPR013766">
    <property type="entry name" value="Thioredoxin_domain"/>
</dbReference>
<evidence type="ECO:0000256" key="4">
    <source>
        <dbReference type="ARBA" id="ARBA00023157"/>
    </source>
</evidence>
<keyword evidence="8" id="KW-1185">Reference proteome</keyword>
<dbReference type="InterPro" id="IPR036249">
    <property type="entry name" value="Thioredoxin-like_sf"/>
</dbReference>
<keyword evidence="4" id="KW-1015">Disulfide bond</keyword>
<dbReference type="Gene3D" id="3.40.30.10">
    <property type="entry name" value="Glutaredoxin"/>
    <property type="match status" value="1"/>
</dbReference>
<dbReference type="PANTHER" id="PTHR42852:SF6">
    <property type="entry name" value="THIOL:DISULFIDE INTERCHANGE PROTEIN DSBE"/>
    <property type="match status" value="1"/>
</dbReference>
<sequence>MRTPTRLIVLSLAALTVVAVGVGVLVGRDDPDGRRGYHQGKDGVLTIEAHRRPRAPDLTGSGLDGKPLSLAAYKGKAVLVNGWASWCGPCRAETPLLVRTHNTLRARGVVVVGLDQDDSAANGRAFAGEFHMSYPSLLDSGGKQALKLPKGVLNTQGLPFTFAVDPRGRIAAAASGQLDAHKIDALVKAAQAGTAPPARTP</sequence>
<dbReference type="SUPFAM" id="SSF52833">
    <property type="entry name" value="Thioredoxin-like"/>
    <property type="match status" value="1"/>
</dbReference>
<dbReference type="Pfam" id="PF08534">
    <property type="entry name" value="Redoxin"/>
    <property type="match status" value="1"/>
</dbReference>